<dbReference type="Proteomes" id="UP000054560">
    <property type="component" value="Unassembled WGS sequence"/>
</dbReference>
<keyword evidence="2" id="KW-1185">Reference proteome</keyword>
<reference evidence="1 2" key="1">
    <citation type="submission" date="2011-02" db="EMBL/GenBank/DDBJ databases">
        <title>The Genome Sequence of Sphaeroforma arctica JP610.</title>
        <authorList>
            <consortium name="The Broad Institute Genome Sequencing Platform"/>
            <person name="Russ C."/>
            <person name="Cuomo C."/>
            <person name="Young S.K."/>
            <person name="Zeng Q."/>
            <person name="Gargeya S."/>
            <person name="Alvarado L."/>
            <person name="Berlin A."/>
            <person name="Chapman S.B."/>
            <person name="Chen Z."/>
            <person name="Freedman E."/>
            <person name="Gellesch M."/>
            <person name="Goldberg J."/>
            <person name="Griggs A."/>
            <person name="Gujja S."/>
            <person name="Heilman E."/>
            <person name="Heiman D."/>
            <person name="Howarth C."/>
            <person name="Mehta T."/>
            <person name="Neiman D."/>
            <person name="Pearson M."/>
            <person name="Roberts A."/>
            <person name="Saif S."/>
            <person name="Shea T."/>
            <person name="Shenoy N."/>
            <person name="Sisk P."/>
            <person name="Stolte C."/>
            <person name="Sykes S."/>
            <person name="White J."/>
            <person name="Yandava C."/>
            <person name="Burger G."/>
            <person name="Gray M.W."/>
            <person name="Holland P.W.H."/>
            <person name="King N."/>
            <person name="Lang F.B.F."/>
            <person name="Roger A.J."/>
            <person name="Ruiz-Trillo I."/>
            <person name="Haas B."/>
            <person name="Nusbaum C."/>
            <person name="Birren B."/>
        </authorList>
    </citation>
    <scope>NUCLEOTIDE SEQUENCE [LARGE SCALE GENOMIC DNA]</scope>
    <source>
        <strain evidence="1 2">JP610</strain>
    </source>
</reference>
<proteinExistence type="predicted"/>
<accession>A0A0L0G166</accession>
<dbReference type="GeneID" id="25905400"/>
<organism evidence="1 2">
    <name type="scientific">Sphaeroforma arctica JP610</name>
    <dbReference type="NCBI Taxonomy" id="667725"/>
    <lineage>
        <taxon>Eukaryota</taxon>
        <taxon>Ichthyosporea</taxon>
        <taxon>Ichthyophonida</taxon>
        <taxon>Sphaeroforma</taxon>
    </lineage>
</organism>
<protein>
    <submittedName>
        <fullName evidence="1">Uncharacterized protein</fullName>
    </submittedName>
</protein>
<name>A0A0L0G166_9EUKA</name>
<evidence type="ECO:0000313" key="2">
    <source>
        <dbReference type="Proteomes" id="UP000054560"/>
    </source>
</evidence>
<dbReference type="RefSeq" id="XP_014156732.1">
    <property type="nucleotide sequence ID" value="XM_014301257.1"/>
</dbReference>
<evidence type="ECO:0000313" key="1">
    <source>
        <dbReference type="EMBL" id="KNC82830.1"/>
    </source>
</evidence>
<dbReference type="AlphaFoldDB" id="A0A0L0G166"/>
<sequence length="122" mass="13743">MDAPPGFKKTPFKSGEKYNGWMTSGAHHLLHTGGCNSSDEQATVSFVTSGKLFKWENFGNENAIKHAIRYKMSKQLFDDVKTLPSYIKRSSVFAPGEEISDECIEEFVKMSECEEAMNAYVF</sequence>
<gene>
    <name evidence="1" type="ORF">SARC_04896</name>
</gene>
<dbReference type="EMBL" id="KQ241888">
    <property type="protein sequence ID" value="KNC82830.1"/>
    <property type="molecule type" value="Genomic_DNA"/>
</dbReference>